<evidence type="ECO:0000313" key="2">
    <source>
        <dbReference type="Proteomes" id="UP000198480"/>
    </source>
</evidence>
<protein>
    <recommendedName>
        <fullName evidence="3">IPT/TIG domain-containing protein</fullName>
    </recommendedName>
</protein>
<dbReference type="Proteomes" id="UP000198480">
    <property type="component" value="Unassembled WGS sequence"/>
</dbReference>
<reference evidence="2" key="1">
    <citation type="submission" date="2017-06" db="EMBL/GenBank/DDBJ databases">
        <authorList>
            <person name="Varghese N."/>
            <person name="Submissions S."/>
        </authorList>
    </citation>
    <scope>NUCLEOTIDE SEQUENCE [LARGE SCALE GENOMIC DNA]</scope>
    <source>
        <strain evidence="2">5C</strain>
    </source>
</reference>
<dbReference type="SUPFAM" id="SSF117281">
    <property type="entry name" value="Kelch motif"/>
    <property type="match status" value="1"/>
</dbReference>
<sequence>MKNYLFIFIIIHLLGIFSCQEAVEIEIPNPQFSISYIQDIDENGVEFAADVYILGSLPVLEHGFLYAGSNTIPRIGNGEVVKIEGEPGKTFSAKATHSMERGLFYNVAAYMRTADGYVYSEPVRFQSEGSSGFVFENIEIPSPIYFGDTITVFASNLSKLIQSYEVTVSDKKAKIVEINSNSFKFILPGPFDSDKTSYNFIIKVANKTLNAFFPLDIIKPILSEDLKSYNYSDTVLIKGKYLLSEKISIQSPERSPRDFESLISNNDSLITFKLDGLFTSLEPTIDLIIRGIKFDNQKIIKINPTEINPGQKLAVSNEINEIYEIFGKNFNNTLTNNFNEIIQINGENSNIFTYAKQPEINKIFLKQNTPLFGRFNELTISSLSHKFKNSVLIEQTLPDIQIQQPEAAFNNTYNLLNIAKSFQGLKSRNIFTLYGSILEFDTKSSQMIERISSDLFDTNNEYLQYGTENIFNLQHSENIVFVSFYSYNESNPYFLKIDLGSRTTTILPRLPINLYQPRRVFSTDQYLYLEGGQLWEEMGILGEVTNDRWRFNFSNETWEKLSDVNFDTSSPVFEIVNKKDNKNSVLEQDISGMKVLRFNENLEQWVQESIFPIQNTQCYAFIETDSEIVYMANSGVNTLDKISKQVKFYESQSTQFQSQINKKMIFNNDQKFIYFHNDKYFTEFDYFYIDLP</sequence>
<keyword evidence="2" id="KW-1185">Reference proteome</keyword>
<evidence type="ECO:0008006" key="3">
    <source>
        <dbReference type="Google" id="ProtNLM"/>
    </source>
</evidence>
<gene>
    <name evidence="1" type="ORF">SAMN06295967_11264</name>
</gene>
<dbReference type="AlphaFoldDB" id="A0A239FFR2"/>
<dbReference type="RefSeq" id="WP_089241595.1">
    <property type="nucleotide sequence ID" value="NZ_FZOK01000012.1"/>
</dbReference>
<accession>A0A239FFR2</accession>
<proteinExistence type="predicted"/>
<organism evidence="1 2">
    <name type="scientific">Belliella buryatensis</name>
    <dbReference type="NCBI Taxonomy" id="1500549"/>
    <lineage>
        <taxon>Bacteria</taxon>
        <taxon>Pseudomonadati</taxon>
        <taxon>Bacteroidota</taxon>
        <taxon>Cytophagia</taxon>
        <taxon>Cytophagales</taxon>
        <taxon>Cyclobacteriaceae</taxon>
        <taxon>Belliella</taxon>
    </lineage>
</organism>
<dbReference type="PROSITE" id="PS51257">
    <property type="entry name" value="PROKAR_LIPOPROTEIN"/>
    <property type="match status" value="1"/>
</dbReference>
<name>A0A239FFR2_9BACT</name>
<dbReference type="EMBL" id="FZOK01000012">
    <property type="protein sequence ID" value="SNS55002.1"/>
    <property type="molecule type" value="Genomic_DNA"/>
</dbReference>
<dbReference type="InterPro" id="IPR015915">
    <property type="entry name" value="Kelch-typ_b-propeller"/>
</dbReference>
<dbReference type="OrthoDB" id="818416at2"/>
<evidence type="ECO:0000313" key="1">
    <source>
        <dbReference type="EMBL" id="SNS55002.1"/>
    </source>
</evidence>